<gene>
    <name evidence="1" type="ordered locus">Cabther_B0495</name>
</gene>
<evidence type="ECO:0000313" key="1">
    <source>
        <dbReference type="EMBL" id="AEP13493.1"/>
    </source>
</evidence>
<evidence type="ECO:0000313" key="2">
    <source>
        <dbReference type="Proteomes" id="UP000006791"/>
    </source>
</evidence>
<reference evidence="1 2" key="1">
    <citation type="journal article" date="2012" name="Environ. Microbiol.">
        <title>Complete genome of Candidatus Chloracidobacterium thermophilum, a chlorophyll-based photoheterotroph belonging to the phylum Acidobacteria.</title>
        <authorList>
            <person name="Garcia Costas A.M."/>
            <person name="Liu Z."/>
            <person name="Tomsho L.P."/>
            <person name="Schuster S.C."/>
            <person name="Ward D.M."/>
            <person name="Bryant D.A."/>
        </authorList>
    </citation>
    <scope>NUCLEOTIDE SEQUENCE [LARGE SCALE GENOMIC DNA]</scope>
    <source>
        <strain evidence="1 2">B</strain>
    </source>
</reference>
<protein>
    <submittedName>
        <fullName evidence="1">Uncharacterized protein</fullName>
    </submittedName>
</protein>
<sequence length="283" mass="29730">MSRDVLQHHLLLLQRLEAALANVGGRLAQTAIGGGREVPGAAFALPARFHQSRFHQAVEHDTNLGFGFLDEAGCLFGGQASVLPEGVQEQKFIQTQLATGAIFFDHQADEVKVRLPSGEDHYDAGLVAAVVGGGGPAVMQLLVEDGVNTAGRAFDDARAFEGVGQERVTRTGRGHQQVVQADTVREAARVGNLKAVVVPLDMNGAQAGVVAVNQGVGEGLAERGGWVVRNGHSHHADEDLLLAVAGSEPLLEFFHEAQQRPAEEVVDLDALAAKDLKGGLVGG</sequence>
<keyword evidence="2" id="KW-1185">Reference proteome</keyword>
<name>G2LLT1_CHLTF</name>
<dbReference type="AlphaFoldDB" id="G2LLT1"/>
<dbReference type="STRING" id="981222.Cabther_B0495"/>
<accession>G2LLT1</accession>
<dbReference type="Proteomes" id="UP000006791">
    <property type="component" value="Chromosome 2"/>
</dbReference>
<organism evidence="1 2">
    <name type="scientific">Chloracidobacterium thermophilum (strain B)</name>
    <dbReference type="NCBI Taxonomy" id="981222"/>
    <lineage>
        <taxon>Bacteria</taxon>
        <taxon>Pseudomonadati</taxon>
        <taxon>Acidobacteriota</taxon>
        <taxon>Terriglobia</taxon>
        <taxon>Terriglobales</taxon>
        <taxon>Acidobacteriaceae</taxon>
        <taxon>Chloracidobacterium</taxon>
    </lineage>
</organism>
<dbReference type="EMBL" id="CP002515">
    <property type="protein sequence ID" value="AEP13493.1"/>
    <property type="molecule type" value="Genomic_DNA"/>
</dbReference>
<proteinExistence type="predicted"/>
<dbReference type="KEGG" id="ctm:Cabther_B0495"/>
<dbReference type="HOGENOM" id="CLU_982443_0_0_0"/>